<dbReference type="EMBL" id="HBGY01008385">
    <property type="protein sequence ID" value="CAD9566059.1"/>
    <property type="molecule type" value="Transcribed_RNA"/>
</dbReference>
<gene>
    <name evidence="2" type="ORF">LDAN0321_LOCUS5278</name>
</gene>
<accession>A0A7S2K4E4</accession>
<dbReference type="InterPro" id="IPR002921">
    <property type="entry name" value="Fungal_lipase-type"/>
</dbReference>
<reference evidence="2" key="1">
    <citation type="submission" date="2021-01" db="EMBL/GenBank/DDBJ databases">
        <authorList>
            <person name="Corre E."/>
            <person name="Pelletier E."/>
            <person name="Niang G."/>
            <person name="Scheremetjew M."/>
            <person name="Finn R."/>
            <person name="Kale V."/>
            <person name="Holt S."/>
            <person name="Cochrane G."/>
            <person name="Meng A."/>
            <person name="Brown T."/>
            <person name="Cohen L."/>
        </authorList>
    </citation>
    <scope>NUCLEOTIDE SEQUENCE</scope>
    <source>
        <strain evidence="2">B650</strain>
    </source>
</reference>
<evidence type="ECO:0000259" key="1">
    <source>
        <dbReference type="Pfam" id="PF01764"/>
    </source>
</evidence>
<dbReference type="CDD" id="cd00519">
    <property type="entry name" value="Lipase_3"/>
    <property type="match status" value="1"/>
</dbReference>
<name>A0A7S2K4E4_9STRA</name>
<dbReference type="Pfam" id="PF01764">
    <property type="entry name" value="Lipase_3"/>
    <property type="match status" value="1"/>
</dbReference>
<dbReference type="PANTHER" id="PTHR45856:SF11">
    <property type="entry name" value="FUNGAL LIPASE-LIKE DOMAIN-CONTAINING PROTEIN"/>
    <property type="match status" value="1"/>
</dbReference>
<dbReference type="SUPFAM" id="SSF53474">
    <property type="entry name" value="alpha/beta-Hydrolases"/>
    <property type="match status" value="1"/>
</dbReference>
<sequence>MASKDALELSTEFPDVHLVNEYAELSELIYGNSKQDPNLPFDWELEFYEDRVSTGNVMVISSFELKQIGIIFAGSDGVNDWLDDMDITQEPFGPKFDPINKHAWVHSGFNNVLFFKRAYEKKNMFDRIESTVYDILDRDNGDDYEVFLSGHSLGAALSVLLGAGLAHNHPDRQFTVINFGCPRVGSKKFKRWSNSLENLGVWRFVFHKDVVARLPSSWTLFYHTGHTIQLEESSDKGAQAYYLHGGDKELNFAGVPSDWDGGKSADNHYMSNYLNYLQTYSMNDTELYYVSNFEEKEVTDSLDDVHVKKESLTEKVITFFRTVKKTMQ</sequence>
<feature type="domain" description="Fungal lipase-type" evidence="1">
    <location>
        <begin position="70"/>
        <end position="216"/>
    </location>
</feature>
<protein>
    <recommendedName>
        <fullName evidence="1">Fungal lipase-type domain-containing protein</fullName>
    </recommendedName>
</protein>
<dbReference type="AlphaFoldDB" id="A0A7S2K4E4"/>
<dbReference type="GO" id="GO:0006629">
    <property type="term" value="P:lipid metabolic process"/>
    <property type="evidence" value="ECO:0007669"/>
    <property type="project" value="InterPro"/>
</dbReference>
<dbReference type="InterPro" id="IPR029058">
    <property type="entry name" value="AB_hydrolase_fold"/>
</dbReference>
<dbReference type="Gene3D" id="3.40.50.1820">
    <property type="entry name" value="alpha/beta hydrolase"/>
    <property type="match status" value="1"/>
</dbReference>
<organism evidence="2">
    <name type="scientific">Leptocylindrus danicus</name>
    <dbReference type="NCBI Taxonomy" id="163516"/>
    <lineage>
        <taxon>Eukaryota</taxon>
        <taxon>Sar</taxon>
        <taxon>Stramenopiles</taxon>
        <taxon>Ochrophyta</taxon>
        <taxon>Bacillariophyta</taxon>
        <taxon>Coscinodiscophyceae</taxon>
        <taxon>Chaetocerotophycidae</taxon>
        <taxon>Leptocylindrales</taxon>
        <taxon>Leptocylindraceae</taxon>
        <taxon>Leptocylindrus</taxon>
    </lineage>
</organism>
<evidence type="ECO:0000313" key="2">
    <source>
        <dbReference type="EMBL" id="CAD9566059.1"/>
    </source>
</evidence>
<proteinExistence type="predicted"/>
<dbReference type="InterPro" id="IPR051218">
    <property type="entry name" value="Sec_MonoDiacylglyc_Lipase"/>
</dbReference>
<dbReference type="PANTHER" id="PTHR45856">
    <property type="entry name" value="ALPHA/BETA-HYDROLASES SUPERFAMILY PROTEIN"/>
    <property type="match status" value="1"/>
</dbReference>